<keyword evidence="2" id="KW-1185">Reference proteome</keyword>
<proteinExistence type="predicted"/>
<protein>
    <submittedName>
        <fullName evidence="1">MarR family transcriptional regulator</fullName>
    </submittedName>
</protein>
<dbReference type="Proteomes" id="UP001163223">
    <property type="component" value="Chromosome"/>
</dbReference>
<evidence type="ECO:0000313" key="1">
    <source>
        <dbReference type="EMBL" id="WAJ27892.1"/>
    </source>
</evidence>
<reference evidence="1" key="1">
    <citation type="submission" date="2022-11" db="EMBL/GenBank/DDBJ databases">
        <title>beta-Carotene-producing bacterium, Jeongeuplla avenae sp. nov., alleviates the salt stress of Arabidopsis seedlings.</title>
        <authorList>
            <person name="Jiang L."/>
            <person name="Lee J."/>
        </authorList>
    </citation>
    <scope>NUCLEOTIDE SEQUENCE</scope>
    <source>
        <strain evidence="1">DY_R2A_6</strain>
    </source>
</reference>
<accession>A0ACD4NM85</accession>
<evidence type="ECO:0000313" key="2">
    <source>
        <dbReference type="Proteomes" id="UP001163223"/>
    </source>
</evidence>
<dbReference type="EMBL" id="CP113520">
    <property type="protein sequence ID" value="WAJ27892.1"/>
    <property type="molecule type" value="Genomic_DNA"/>
</dbReference>
<gene>
    <name evidence="1" type="ORF">OXU80_24115</name>
</gene>
<sequence length="126" mass="13934">MQLKLAEIDVVVGQDSFLDLLRLEDTMTVSLVAKTLNVRPSTVSKMADIMVSQKWVVREADDGDARRTRLRLTPLGLDRQAKVREIRTKLEAELLAGLKGSNVQANVPATLDLVAAVLNGRLSRLR</sequence>
<name>A0ACD4NM85_9HYPH</name>
<organism evidence="1 2">
    <name type="scientific">Antarcticirhabdus aurantiaca</name>
    <dbReference type="NCBI Taxonomy" id="2606717"/>
    <lineage>
        <taxon>Bacteria</taxon>
        <taxon>Pseudomonadati</taxon>
        <taxon>Pseudomonadota</taxon>
        <taxon>Alphaproteobacteria</taxon>
        <taxon>Hyphomicrobiales</taxon>
        <taxon>Aurantimonadaceae</taxon>
        <taxon>Antarcticirhabdus</taxon>
    </lineage>
</organism>